<dbReference type="PANTHER" id="PTHR30486">
    <property type="entry name" value="TWITCHING MOTILITY PROTEIN PILT"/>
    <property type="match status" value="1"/>
</dbReference>
<sequence length="312" mass="34807">MTKQSRTEATLYFLLGPDIRAYLADDNITEVYLNTNSDEIWIDTKDRGRVATGKMMDARTAANVIYTVADLTGKICNDTNETLAAEFQGIRFQGLLPRVVEKPAFNMRKHCAGALTLEDYVTSGIMTRRQQEVLLDAIYSRQNILAAGGTKSGKTTFLNAVLAEIAKTGDRVVLLEDTKELQCAAPDMDRLLTTANKTLEDLLRDTLRLTPERIIVGEVRGPEALILLDAWSTGHKGGASTIHANSARQTLRRLEELAARAEAREHQYMIGEAIDIIVYLRYSGLQRRVEQILAVDGWDAKKEEYLVRDLCA</sequence>
<organism evidence="3 4">
    <name type="scientific">Methylomusa anaerophila</name>
    <dbReference type="NCBI Taxonomy" id="1930071"/>
    <lineage>
        <taxon>Bacteria</taxon>
        <taxon>Bacillati</taxon>
        <taxon>Bacillota</taxon>
        <taxon>Negativicutes</taxon>
        <taxon>Selenomonadales</taxon>
        <taxon>Sporomusaceae</taxon>
        <taxon>Methylomusa</taxon>
    </lineage>
</organism>
<dbReference type="CDD" id="cd01130">
    <property type="entry name" value="VirB11-like_ATPase"/>
    <property type="match status" value="1"/>
</dbReference>
<protein>
    <submittedName>
        <fullName evidence="3">Putative conjugal transfer protein/MT3759</fullName>
    </submittedName>
</protein>
<dbReference type="RefSeq" id="WP_126309346.1">
    <property type="nucleotide sequence ID" value="NZ_AP018449.1"/>
</dbReference>
<dbReference type="InterPro" id="IPR050921">
    <property type="entry name" value="T4SS_GSP_E_ATPase"/>
</dbReference>
<keyword evidence="4" id="KW-1185">Reference proteome</keyword>
<accession>A0A348AN29</accession>
<dbReference type="AlphaFoldDB" id="A0A348AN29"/>
<dbReference type="InterPro" id="IPR027417">
    <property type="entry name" value="P-loop_NTPase"/>
</dbReference>
<feature type="domain" description="Bacterial type II secretion system protein E" evidence="2">
    <location>
        <begin position="96"/>
        <end position="278"/>
    </location>
</feature>
<dbReference type="OrthoDB" id="9810761at2"/>
<evidence type="ECO:0000313" key="3">
    <source>
        <dbReference type="EMBL" id="BBB92477.1"/>
    </source>
</evidence>
<dbReference type="GO" id="GO:0016887">
    <property type="term" value="F:ATP hydrolysis activity"/>
    <property type="evidence" value="ECO:0007669"/>
    <property type="project" value="InterPro"/>
</dbReference>
<dbReference type="Gene3D" id="3.30.450.90">
    <property type="match status" value="1"/>
</dbReference>
<evidence type="ECO:0000259" key="2">
    <source>
        <dbReference type="Pfam" id="PF00437"/>
    </source>
</evidence>
<gene>
    <name evidence="3" type="ORF">MAMMFC1_03170</name>
</gene>
<dbReference type="Gene3D" id="3.40.50.300">
    <property type="entry name" value="P-loop containing nucleotide triphosphate hydrolases"/>
    <property type="match status" value="1"/>
</dbReference>
<dbReference type="InterPro" id="IPR001482">
    <property type="entry name" value="T2SS/T4SS_dom"/>
</dbReference>
<proteinExistence type="inferred from homology"/>
<dbReference type="EMBL" id="AP018449">
    <property type="protein sequence ID" value="BBB92477.1"/>
    <property type="molecule type" value="Genomic_DNA"/>
</dbReference>
<dbReference type="Proteomes" id="UP000276437">
    <property type="component" value="Chromosome"/>
</dbReference>
<evidence type="ECO:0000313" key="4">
    <source>
        <dbReference type="Proteomes" id="UP000276437"/>
    </source>
</evidence>
<dbReference type="PANTHER" id="PTHR30486:SF6">
    <property type="entry name" value="TYPE IV PILUS RETRACTATION ATPASE PILT"/>
    <property type="match status" value="1"/>
</dbReference>
<name>A0A348AN29_9FIRM</name>
<evidence type="ECO:0000256" key="1">
    <source>
        <dbReference type="ARBA" id="ARBA00006611"/>
    </source>
</evidence>
<comment type="similarity">
    <text evidence="1">Belongs to the GSP E family.</text>
</comment>
<dbReference type="KEGG" id="mana:MAMMFC1_03170"/>
<dbReference type="SUPFAM" id="SSF52540">
    <property type="entry name" value="P-loop containing nucleoside triphosphate hydrolases"/>
    <property type="match status" value="1"/>
</dbReference>
<dbReference type="Pfam" id="PF00437">
    <property type="entry name" value="T2SSE"/>
    <property type="match status" value="1"/>
</dbReference>
<reference evidence="3 4" key="1">
    <citation type="journal article" date="2018" name="Int. J. Syst. Evol. Microbiol.">
        <title>Methylomusa anaerophila gen. nov., sp. nov., an anaerobic methanol-utilizing bacterium isolated from a microbial fuel cell.</title>
        <authorList>
            <person name="Amano N."/>
            <person name="Yamamuro A."/>
            <person name="Miyahara M."/>
            <person name="Kouzuma A."/>
            <person name="Abe T."/>
            <person name="Watanabe K."/>
        </authorList>
    </citation>
    <scope>NUCLEOTIDE SEQUENCE [LARGE SCALE GENOMIC DNA]</scope>
    <source>
        <strain evidence="3 4">MMFC1</strain>
    </source>
</reference>